<evidence type="ECO:0000313" key="12">
    <source>
        <dbReference type="EMBL" id="CAF4257616.1"/>
    </source>
</evidence>
<evidence type="ECO:0000256" key="8">
    <source>
        <dbReference type="ARBA" id="ARBA00023242"/>
    </source>
</evidence>
<comment type="caution">
    <text evidence="13">The sequence shown here is derived from an EMBL/GenBank/DDBJ whole genome shotgun (WGS) entry which is preliminary data.</text>
</comment>
<dbReference type="PROSITE" id="PS00031">
    <property type="entry name" value="NUCLEAR_REC_DBD_1"/>
    <property type="match status" value="1"/>
</dbReference>
<organism evidence="13 14">
    <name type="scientific">Rotaria socialis</name>
    <dbReference type="NCBI Taxonomy" id="392032"/>
    <lineage>
        <taxon>Eukaryota</taxon>
        <taxon>Metazoa</taxon>
        <taxon>Spiralia</taxon>
        <taxon>Gnathifera</taxon>
        <taxon>Rotifera</taxon>
        <taxon>Eurotatoria</taxon>
        <taxon>Bdelloidea</taxon>
        <taxon>Philodinida</taxon>
        <taxon>Philodinidae</taxon>
        <taxon>Rotaria</taxon>
    </lineage>
</organism>
<evidence type="ECO:0000256" key="1">
    <source>
        <dbReference type="ARBA" id="ARBA00022723"/>
    </source>
</evidence>
<dbReference type="EMBL" id="CAJOBO010000608">
    <property type="protein sequence ID" value="CAF4257616.1"/>
    <property type="molecule type" value="Genomic_DNA"/>
</dbReference>
<evidence type="ECO:0000313" key="15">
    <source>
        <dbReference type="Proteomes" id="UP000663873"/>
    </source>
</evidence>
<proteinExistence type="predicted"/>
<keyword evidence="4" id="KW-0805">Transcription regulation</keyword>
<evidence type="ECO:0000256" key="6">
    <source>
        <dbReference type="ARBA" id="ARBA00023163"/>
    </source>
</evidence>
<dbReference type="SMART" id="SM00399">
    <property type="entry name" value="ZnF_C4"/>
    <property type="match status" value="1"/>
</dbReference>
<keyword evidence="3" id="KW-0862">Zinc</keyword>
<dbReference type="GO" id="GO:0000978">
    <property type="term" value="F:RNA polymerase II cis-regulatory region sequence-specific DNA binding"/>
    <property type="evidence" value="ECO:0007669"/>
    <property type="project" value="TreeGrafter"/>
</dbReference>
<feature type="domain" description="Nuclear receptor" evidence="10">
    <location>
        <begin position="107"/>
        <end position="183"/>
    </location>
</feature>
<dbReference type="InterPro" id="IPR001628">
    <property type="entry name" value="Znf_hrmn_rcpt"/>
</dbReference>
<evidence type="ECO:0000256" key="3">
    <source>
        <dbReference type="ARBA" id="ARBA00022833"/>
    </source>
</evidence>
<evidence type="ECO:0000313" key="11">
    <source>
        <dbReference type="EMBL" id="CAF4115577.1"/>
    </source>
</evidence>
<dbReference type="SUPFAM" id="SSF57716">
    <property type="entry name" value="Glucocorticoid receptor-like (DNA-binding domain)"/>
    <property type="match status" value="1"/>
</dbReference>
<keyword evidence="6" id="KW-0804">Transcription</keyword>
<keyword evidence="1" id="KW-0479">Metal-binding</keyword>
<evidence type="ECO:0000256" key="4">
    <source>
        <dbReference type="ARBA" id="ARBA00023015"/>
    </source>
</evidence>
<sequence>MTFSSNLFLPIRLFVLVVGSNWVRVQHRYSIGGKFTYAENKATTTVNLLTGKTNITFQETICTERMVEVEDELRGTSGEIKSKRSTIMEKSSSNRSISKKSLSTEVSIECKICGEFAKYSHFGVVSCNPCKMFFKRNGEHGKDALKCPYNGHCEININNRHVCSYCRLSKCFDCGMQTELIRCSYSKKDKTNQKSASVADAEPVVALKKLTPIPNLNILQSDQSTLTVNKWNLISKIYHIAMMNIVNYQ</sequence>
<dbReference type="Gene3D" id="3.30.50.10">
    <property type="entry name" value="Erythroid Transcription Factor GATA-1, subunit A"/>
    <property type="match status" value="1"/>
</dbReference>
<keyword evidence="15" id="KW-1185">Reference proteome</keyword>
<protein>
    <recommendedName>
        <fullName evidence="10">Nuclear receptor domain-containing protein</fullName>
    </recommendedName>
</protein>
<evidence type="ECO:0000256" key="7">
    <source>
        <dbReference type="ARBA" id="ARBA00023170"/>
    </source>
</evidence>
<dbReference type="PROSITE" id="PS51030">
    <property type="entry name" value="NUCLEAR_REC_DBD_2"/>
    <property type="match status" value="1"/>
</dbReference>
<dbReference type="PANTHER" id="PTHR24082:SF283">
    <property type="entry name" value="NUCLEAR HORMONE RECEPTOR HR96"/>
    <property type="match status" value="1"/>
</dbReference>
<dbReference type="PRINTS" id="PR00047">
    <property type="entry name" value="STROIDFINGER"/>
</dbReference>
<dbReference type="InterPro" id="IPR013088">
    <property type="entry name" value="Znf_NHR/GATA"/>
</dbReference>
<dbReference type="AlphaFoldDB" id="A0A820T314"/>
<gene>
    <name evidence="12" type="ORF">HFQ381_LOCUS10847</name>
    <name evidence="13" type="ORF">QYT958_LOCUS2013</name>
    <name evidence="11" type="ORF">UJA718_LOCUS1204</name>
</gene>
<evidence type="ECO:0000256" key="5">
    <source>
        <dbReference type="ARBA" id="ARBA00023125"/>
    </source>
</evidence>
<keyword evidence="2" id="KW-0863">Zinc-finger</keyword>
<dbReference type="InterPro" id="IPR050234">
    <property type="entry name" value="Nuclear_hormone_rcpt_NR1"/>
</dbReference>
<evidence type="ECO:0000259" key="10">
    <source>
        <dbReference type="PROSITE" id="PS51030"/>
    </source>
</evidence>
<dbReference type="GO" id="GO:0030154">
    <property type="term" value="P:cell differentiation"/>
    <property type="evidence" value="ECO:0007669"/>
    <property type="project" value="TreeGrafter"/>
</dbReference>
<evidence type="ECO:0000313" key="13">
    <source>
        <dbReference type="EMBL" id="CAF4468345.1"/>
    </source>
</evidence>
<evidence type="ECO:0000256" key="2">
    <source>
        <dbReference type="ARBA" id="ARBA00022771"/>
    </source>
</evidence>
<dbReference type="Proteomes" id="UP000663873">
    <property type="component" value="Unassembled WGS sequence"/>
</dbReference>
<keyword evidence="9" id="KW-0732">Signal</keyword>
<reference evidence="13" key="1">
    <citation type="submission" date="2021-02" db="EMBL/GenBank/DDBJ databases">
        <authorList>
            <person name="Nowell W R."/>
        </authorList>
    </citation>
    <scope>NUCLEOTIDE SEQUENCE</scope>
</reference>
<dbReference type="Proteomes" id="UP000663851">
    <property type="component" value="Unassembled WGS sequence"/>
</dbReference>
<feature type="signal peptide" evidence="9">
    <location>
        <begin position="1"/>
        <end position="19"/>
    </location>
</feature>
<dbReference type="GO" id="GO:0008270">
    <property type="term" value="F:zinc ion binding"/>
    <property type="evidence" value="ECO:0007669"/>
    <property type="project" value="UniProtKB-KW"/>
</dbReference>
<dbReference type="EMBL" id="CAJOBR010000123">
    <property type="protein sequence ID" value="CAF4468345.1"/>
    <property type="molecule type" value="Genomic_DNA"/>
</dbReference>
<feature type="chain" id="PRO_5035695300" description="Nuclear receptor domain-containing protein" evidence="9">
    <location>
        <begin position="20"/>
        <end position="249"/>
    </location>
</feature>
<accession>A0A820T314</accession>
<keyword evidence="5" id="KW-0238">DNA-binding</keyword>
<dbReference type="Proteomes" id="UP000663848">
    <property type="component" value="Unassembled WGS sequence"/>
</dbReference>
<evidence type="ECO:0000256" key="9">
    <source>
        <dbReference type="SAM" id="SignalP"/>
    </source>
</evidence>
<dbReference type="Pfam" id="PF00105">
    <property type="entry name" value="zf-C4"/>
    <property type="match status" value="1"/>
</dbReference>
<dbReference type="EMBL" id="CAJOBP010000071">
    <property type="protein sequence ID" value="CAF4115577.1"/>
    <property type="molecule type" value="Genomic_DNA"/>
</dbReference>
<keyword evidence="8" id="KW-0539">Nucleus</keyword>
<dbReference type="GO" id="GO:0045944">
    <property type="term" value="P:positive regulation of transcription by RNA polymerase II"/>
    <property type="evidence" value="ECO:0007669"/>
    <property type="project" value="TreeGrafter"/>
</dbReference>
<dbReference type="PANTHER" id="PTHR24082">
    <property type="entry name" value="NUCLEAR HORMONE RECEPTOR"/>
    <property type="match status" value="1"/>
</dbReference>
<dbReference type="GO" id="GO:0004879">
    <property type="term" value="F:nuclear receptor activity"/>
    <property type="evidence" value="ECO:0007669"/>
    <property type="project" value="TreeGrafter"/>
</dbReference>
<evidence type="ECO:0000313" key="14">
    <source>
        <dbReference type="Proteomes" id="UP000663848"/>
    </source>
</evidence>
<keyword evidence="7" id="KW-0675">Receptor</keyword>
<name>A0A820T314_9BILA</name>
<dbReference type="GO" id="GO:0000122">
    <property type="term" value="P:negative regulation of transcription by RNA polymerase II"/>
    <property type="evidence" value="ECO:0007669"/>
    <property type="project" value="TreeGrafter"/>
</dbReference>